<evidence type="ECO:0000313" key="4">
    <source>
        <dbReference type="EMBL" id="CAD7593404.1"/>
    </source>
</evidence>
<dbReference type="SUPFAM" id="SSF50978">
    <property type="entry name" value="WD40 repeat-like"/>
    <property type="match status" value="1"/>
</dbReference>
<feature type="compositionally biased region" description="Basic and acidic residues" evidence="2">
    <location>
        <begin position="291"/>
        <end position="306"/>
    </location>
</feature>
<dbReference type="GO" id="GO:0016567">
    <property type="term" value="P:protein ubiquitination"/>
    <property type="evidence" value="ECO:0007669"/>
    <property type="project" value="InterPro"/>
</dbReference>
<accession>A0A7R9PLB2</accession>
<dbReference type="InterPro" id="IPR042508">
    <property type="entry name" value="FBXW5"/>
</dbReference>
<dbReference type="Gene3D" id="1.20.1280.50">
    <property type="match status" value="1"/>
</dbReference>
<dbReference type="InterPro" id="IPR036322">
    <property type="entry name" value="WD40_repeat_dom_sf"/>
</dbReference>
<proteinExistence type="predicted"/>
<feature type="compositionally biased region" description="Basic and acidic residues" evidence="2">
    <location>
        <begin position="316"/>
        <end position="328"/>
    </location>
</feature>
<dbReference type="InterPro" id="IPR015943">
    <property type="entry name" value="WD40/YVTN_repeat-like_dom_sf"/>
</dbReference>
<dbReference type="InterPro" id="IPR001680">
    <property type="entry name" value="WD40_rpt"/>
</dbReference>
<dbReference type="CDD" id="cd22132">
    <property type="entry name" value="F-box_FBXW5"/>
    <property type="match status" value="1"/>
</dbReference>
<dbReference type="SMART" id="SM00320">
    <property type="entry name" value="WD40"/>
    <property type="match status" value="2"/>
</dbReference>
<gene>
    <name evidence="4" type="ORF">TGEB3V08_LOCUS5298</name>
</gene>
<feature type="compositionally biased region" description="Basic and acidic residues" evidence="2">
    <location>
        <begin position="580"/>
        <end position="592"/>
    </location>
</feature>
<organism evidence="4">
    <name type="scientific">Timema genevievae</name>
    <name type="common">Walking stick</name>
    <dbReference type="NCBI Taxonomy" id="629358"/>
    <lineage>
        <taxon>Eukaryota</taxon>
        <taxon>Metazoa</taxon>
        <taxon>Ecdysozoa</taxon>
        <taxon>Arthropoda</taxon>
        <taxon>Hexapoda</taxon>
        <taxon>Insecta</taxon>
        <taxon>Pterygota</taxon>
        <taxon>Neoptera</taxon>
        <taxon>Polyneoptera</taxon>
        <taxon>Phasmatodea</taxon>
        <taxon>Timematodea</taxon>
        <taxon>Timematoidea</taxon>
        <taxon>Timematidae</taxon>
        <taxon>Timema</taxon>
    </lineage>
</organism>
<dbReference type="GO" id="GO:0080008">
    <property type="term" value="C:Cul4-RING E3 ubiquitin ligase complex"/>
    <property type="evidence" value="ECO:0007669"/>
    <property type="project" value="InterPro"/>
</dbReference>
<dbReference type="SMART" id="SM00256">
    <property type="entry name" value="FBOX"/>
    <property type="match status" value="1"/>
</dbReference>
<evidence type="ECO:0000256" key="2">
    <source>
        <dbReference type="SAM" id="MobiDB-lite"/>
    </source>
</evidence>
<dbReference type="InterPro" id="IPR036047">
    <property type="entry name" value="F-box-like_dom_sf"/>
</dbReference>
<dbReference type="Gene3D" id="2.130.10.10">
    <property type="entry name" value="YVTN repeat-like/Quinoprotein amine dehydrogenase"/>
    <property type="match status" value="2"/>
</dbReference>
<sequence>MTQLAHSPVSENGSDITQLAHSPVIEAVSNWTYAPDSVLLHIFQFLSPKELLNAGLVCSSWCRLSYDQLLWKHLLYRNFSIDPSVSISPGHTSWVREYQRLVYHTPLIQTEVLRDHSHQVLHVSFAQCGSMFATCSKDGYILVWQAEFPSRIVYSHDMKSFSWKYTQYSQFNESDTLLLVSGVHFGTPHSTSGEIAVFGLQEGFPLQCRVMNKPYDIFGTWFSDEYLLSGDLHWLAHFVSTSIVWLNKASQETSSEHVPIMNLLYRFYNSNASSIRAVMVTNCLAPMPEFPDSRESSDKNWSRRPESAGQRGNPPSHRELNPGLRDKSPVFLPNLSRPQYFDPEGTLSNCHKFGESLDYASPIKYSAEYRQFETQQNATSDSEDITPTGTGYNSTGRGWNPRSIASTRTKLGGKLSGVRICKGGEPSGVRICKGGEISGIRICKGGEPLGVIIFKGGEPLGVRICKGGEPSGIRICRGGEPSGIIICRGGEPSGIRICRGGGEPSGVRICKAGEPLGVRICKDDASENSSEASMELGLSEKYLIFTTGSKTYTPHQVGFKRVRGVTFPRKMSPGPTLSERLARRAAERENSQRPDPNWLVFEEVADRFDKVDHLIDLHGHIIGMGLSPDHRYRYLYVNTRPWPHGYTIENPLDPPPIAQEIDIHVIDLVTLKEVGTMLRSHKAYTPNNECFFIFLDVCHQYVARCIFDKLRRQAVCVLCSGAEDRHGYLWDRHYGACLTKFPHNDVVNAVAFNPRDSEMLVTTSDDFTVKVWRSRRRVLQLGLDPNNLTKGTELRRK</sequence>
<dbReference type="PROSITE" id="PS50294">
    <property type="entry name" value="WD_REPEATS_REGION"/>
    <property type="match status" value="2"/>
</dbReference>
<feature type="domain" description="F-box" evidence="3">
    <location>
        <begin position="28"/>
        <end position="74"/>
    </location>
</feature>
<dbReference type="AlphaFoldDB" id="A0A7R9PLB2"/>
<dbReference type="Pfam" id="PF12937">
    <property type="entry name" value="F-box-like"/>
    <property type="match status" value="1"/>
</dbReference>
<dbReference type="PROSITE" id="PS50082">
    <property type="entry name" value="WD_REPEATS_2"/>
    <property type="match status" value="2"/>
</dbReference>
<feature type="region of interest" description="Disordered" evidence="2">
    <location>
        <begin position="375"/>
        <end position="403"/>
    </location>
</feature>
<dbReference type="Pfam" id="PF00400">
    <property type="entry name" value="WD40"/>
    <property type="match status" value="2"/>
</dbReference>
<evidence type="ECO:0000259" key="3">
    <source>
        <dbReference type="PROSITE" id="PS50181"/>
    </source>
</evidence>
<dbReference type="PANTHER" id="PTHR20995">
    <property type="entry name" value="F-BOX/WD REPEAT-CONTAINING PROTEIN 5"/>
    <property type="match status" value="1"/>
</dbReference>
<keyword evidence="1" id="KW-0853">WD repeat</keyword>
<protein>
    <recommendedName>
        <fullName evidence="3">F-box domain-containing protein</fullName>
    </recommendedName>
</protein>
<dbReference type="EMBL" id="OE840943">
    <property type="protein sequence ID" value="CAD7593404.1"/>
    <property type="molecule type" value="Genomic_DNA"/>
</dbReference>
<feature type="repeat" description="WD" evidence="1">
    <location>
        <begin position="113"/>
        <end position="145"/>
    </location>
</feature>
<name>A0A7R9PLB2_TIMGE</name>
<dbReference type="PROSITE" id="PS50181">
    <property type="entry name" value="FBOX"/>
    <property type="match status" value="1"/>
</dbReference>
<feature type="region of interest" description="Disordered" evidence="2">
    <location>
        <begin position="289"/>
        <end position="328"/>
    </location>
</feature>
<reference evidence="4" key="1">
    <citation type="submission" date="2020-11" db="EMBL/GenBank/DDBJ databases">
        <authorList>
            <person name="Tran Van P."/>
        </authorList>
    </citation>
    <scope>NUCLEOTIDE SEQUENCE</scope>
</reference>
<dbReference type="GO" id="GO:0019005">
    <property type="term" value="C:SCF ubiquitin ligase complex"/>
    <property type="evidence" value="ECO:0007669"/>
    <property type="project" value="InterPro"/>
</dbReference>
<dbReference type="PANTHER" id="PTHR20995:SF17">
    <property type="entry name" value="F-BOX_WD REPEAT-CONTAINING PROTEIN 5"/>
    <property type="match status" value="1"/>
</dbReference>
<dbReference type="SUPFAM" id="SSF81383">
    <property type="entry name" value="F-box domain"/>
    <property type="match status" value="1"/>
</dbReference>
<feature type="repeat" description="WD" evidence="1">
    <location>
        <begin position="740"/>
        <end position="772"/>
    </location>
</feature>
<dbReference type="InterPro" id="IPR001810">
    <property type="entry name" value="F-box_dom"/>
</dbReference>
<feature type="region of interest" description="Disordered" evidence="2">
    <location>
        <begin position="570"/>
        <end position="592"/>
    </location>
</feature>
<evidence type="ECO:0000256" key="1">
    <source>
        <dbReference type="PROSITE-ProRule" id="PRU00221"/>
    </source>
</evidence>